<evidence type="ECO:0000256" key="3">
    <source>
        <dbReference type="ARBA" id="ARBA00022795"/>
    </source>
</evidence>
<keyword evidence="4" id="KW-0969">Cilium</keyword>
<dbReference type="Pfam" id="PF05130">
    <property type="entry name" value="FlgN"/>
    <property type="match status" value="1"/>
</dbReference>
<dbReference type="InterPro" id="IPR007809">
    <property type="entry name" value="FlgN-like"/>
</dbReference>
<comment type="caution">
    <text evidence="4">The sequence shown here is derived from an EMBL/GenBank/DDBJ whole genome shotgun (WGS) entry which is preliminary data.</text>
</comment>
<keyword evidence="4" id="KW-0966">Cell projection</keyword>
<protein>
    <submittedName>
        <fullName evidence="4">Flagellar protein FlgN</fullName>
    </submittedName>
</protein>
<proteinExistence type="inferred from homology"/>
<keyword evidence="3" id="KW-1005">Bacterial flagellum biogenesis</keyword>
<reference evidence="4" key="1">
    <citation type="submission" date="2021-11" db="EMBL/GenBank/DDBJ databases">
        <title>The complete genome of Massilia sp sp. G4R7.</title>
        <authorList>
            <person name="Liu L."/>
            <person name="Yue J."/>
            <person name="Yuan J."/>
            <person name="Yang F."/>
            <person name="Li L."/>
        </authorList>
    </citation>
    <scope>NUCLEOTIDE SEQUENCE</scope>
    <source>
        <strain evidence="4">G4R7</strain>
    </source>
</reference>
<dbReference type="Proteomes" id="UP001179361">
    <property type="component" value="Unassembled WGS sequence"/>
</dbReference>
<evidence type="ECO:0000256" key="1">
    <source>
        <dbReference type="ARBA" id="ARBA00002397"/>
    </source>
</evidence>
<dbReference type="EMBL" id="JAJNOC010000001">
    <property type="protein sequence ID" value="MCD2515643.1"/>
    <property type="molecule type" value="Genomic_DNA"/>
</dbReference>
<evidence type="ECO:0000256" key="2">
    <source>
        <dbReference type="ARBA" id="ARBA00007703"/>
    </source>
</evidence>
<comment type="similarity">
    <text evidence="2">Belongs to the FlgN family.</text>
</comment>
<comment type="function">
    <text evidence="1">Required for the efficient initiation of filament assembly.</text>
</comment>
<accession>A0ABS8Q298</accession>
<name>A0ABS8Q298_9BURK</name>
<keyword evidence="5" id="KW-1185">Reference proteome</keyword>
<evidence type="ECO:0000313" key="4">
    <source>
        <dbReference type="EMBL" id="MCD2515643.1"/>
    </source>
</evidence>
<dbReference type="InterPro" id="IPR036679">
    <property type="entry name" value="FlgN-like_sf"/>
</dbReference>
<organism evidence="4 5">
    <name type="scientific">Massilia phyllostachyos</name>
    <dbReference type="NCBI Taxonomy" id="2898585"/>
    <lineage>
        <taxon>Bacteria</taxon>
        <taxon>Pseudomonadati</taxon>
        <taxon>Pseudomonadota</taxon>
        <taxon>Betaproteobacteria</taxon>
        <taxon>Burkholderiales</taxon>
        <taxon>Oxalobacteraceae</taxon>
        <taxon>Telluria group</taxon>
        <taxon>Massilia</taxon>
    </lineage>
</organism>
<dbReference type="SUPFAM" id="SSF140566">
    <property type="entry name" value="FlgN-like"/>
    <property type="match status" value="1"/>
</dbReference>
<dbReference type="RefSeq" id="WP_231056944.1">
    <property type="nucleotide sequence ID" value="NZ_JAJNOC010000001.1"/>
</dbReference>
<keyword evidence="4" id="KW-0282">Flagellum</keyword>
<dbReference type="Gene3D" id="1.20.58.300">
    <property type="entry name" value="FlgN-like"/>
    <property type="match status" value="1"/>
</dbReference>
<evidence type="ECO:0000313" key="5">
    <source>
        <dbReference type="Proteomes" id="UP001179361"/>
    </source>
</evidence>
<sequence length="158" mass="16551">MPTSPISTVSQEQQHLGSLIELMKQEQTLLVAADADGLAELTPRKNSLLQQLGELSSQRHAALVAAGCEGAETGMEPWLAVSGNPDARAQWEALLDLARQAKELNRVNGMLINKQLAHNQGVLNALRMPAGAGADVGGVYGASGQTLGSGPSKRYVIG</sequence>
<gene>
    <name evidence="4" type="ORF">LQ564_04880</name>
</gene>